<dbReference type="AlphaFoldDB" id="A0A2S4WE42"/>
<proteinExistence type="predicted"/>
<accession>A0A2S4WE42</accession>
<dbReference type="EMBL" id="PKSM01000039">
    <property type="protein sequence ID" value="POW20021.1"/>
    <property type="molecule type" value="Genomic_DNA"/>
</dbReference>
<name>A0A2S4WE42_9BASI</name>
<organism evidence="1 2">
    <name type="scientific">Puccinia striiformis</name>
    <dbReference type="NCBI Taxonomy" id="27350"/>
    <lineage>
        <taxon>Eukaryota</taxon>
        <taxon>Fungi</taxon>
        <taxon>Dikarya</taxon>
        <taxon>Basidiomycota</taxon>
        <taxon>Pucciniomycotina</taxon>
        <taxon>Pucciniomycetes</taxon>
        <taxon>Pucciniales</taxon>
        <taxon>Pucciniaceae</taxon>
        <taxon>Puccinia</taxon>
    </lineage>
</organism>
<evidence type="ECO:0000313" key="2">
    <source>
        <dbReference type="Proteomes" id="UP000238274"/>
    </source>
</evidence>
<gene>
    <name evidence="1" type="ORF">PSHT_04001</name>
</gene>
<reference evidence="2" key="3">
    <citation type="journal article" date="2018" name="Mol. Plant Microbe Interact.">
        <title>Genome sequence resources for the wheat stripe rust pathogen (Puccinia striiformis f. sp. tritici) and the barley stripe rust pathogen (Puccinia striiformis f. sp. hordei).</title>
        <authorList>
            <person name="Xia C."/>
            <person name="Wang M."/>
            <person name="Yin C."/>
            <person name="Cornejo O.E."/>
            <person name="Hulbert S.H."/>
            <person name="Chen X."/>
        </authorList>
    </citation>
    <scope>NUCLEOTIDE SEQUENCE [LARGE SCALE GENOMIC DNA]</scope>
    <source>
        <strain evidence="2">93TX-2</strain>
    </source>
</reference>
<evidence type="ECO:0000313" key="1">
    <source>
        <dbReference type="EMBL" id="POW20021.1"/>
    </source>
</evidence>
<reference evidence="1 2" key="1">
    <citation type="submission" date="2017-12" db="EMBL/GenBank/DDBJ databases">
        <title>Gene loss provides genomic basis for host adaptation in cereal stripe rust fungi.</title>
        <authorList>
            <person name="Xia C."/>
        </authorList>
    </citation>
    <scope>NUCLEOTIDE SEQUENCE [LARGE SCALE GENOMIC DNA]</scope>
    <source>
        <strain evidence="1 2">93TX-2</strain>
    </source>
</reference>
<comment type="caution">
    <text evidence="1">The sequence shown here is derived from an EMBL/GenBank/DDBJ whole genome shotgun (WGS) entry which is preliminary data.</text>
</comment>
<dbReference type="Proteomes" id="UP000238274">
    <property type="component" value="Unassembled WGS sequence"/>
</dbReference>
<sequence>MNTYLLANNHNHLSDGTVSLQALVERPALQEVPQLWEASTPVCVPFSDSHSKISHGIPRVGSRRLAGGLLTEGTISKTAQMQVPTERPVLQEVAELGDASELEPHSNIPESHLGITSMGKKWPGSPRQRADLYPLSLDTAWSHKMFEEWLKTGCIPGSSSKKDIQSHLGIMCYHKKKPCLKLQMWLSSKQFPSYISKNMEGKKHL</sequence>
<protein>
    <submittedName>
        <fullName evidence="1">Uncharacterized protein</fullName>
    </submittedName>
</protein>
<keyword evidence="2" id="KW-1185">Reference proteome</keyword>
<reference evidence="2" key="2">
    <citation type="journal article" date="2018" name="BMC Genomics">
        <title>Genomic insights into host adaptation between the wheat stripe rust pathogen (Puccinia striiformis f. sp. tritici) and the barley stripe rust pathogen (Puccinia striiformis f. sp. hordei).</title>
        <authorList>
            <person name="Xia C."/>
            <person name="Wang M."/>
            <person name="Yin C."/>
            <person name="Cornejo O.E."/>
            <person name="Hulbert S.H."/>
            <person name="Chen X."/>
        </authorList>
    </citation>
    <scope>NUCLEOTIDE SEQUENCE [LARGE SCALE GENOMIC DNA]</scope>
    <source>
        <strain evidence="2">93TX-2</strain>
    </source>
</reference>
<dbReference type="VEuPathDB" id="FungiDB:PSHT_04001"/>